<evidence type="ECO:0000256" key="1">
    <source>
        <dbReference type="SAM" id="MobiDB-lite"/>
    </source>
</evidence>
<feature type="domain" description="eCIS core" evidence="2">
    <location>
        <begin position="122"/>
        <end position="198"/>
    </location>
</feature>
<dbReference type="Pfam" id="PF13699">
    <property type="entry name" value="eCIS_core"/>
    <property type="match status" value="1"/>
</dbReference>
<dbReference type="InterPro" id="IPR023346">
    <property type="entry name" value="Lysozyme-like_dom_sf"/>
</dbReference>
<dbReference type="Proteomes" id="UP001380186">
    <property type="component" value="Chromosome"/>
</dbReference>
<feature type="region of interest" description="Disordered" evidence="1">
    <location>
        <begin position="1"/>
        <end position="20"/>
    </location>
</feature>
<organism evidence="3 4">
    <name type="scientific">Chryseobacterium gambrini</name>
    <dbReference type="NCBI Taxonomy" id="373672"/>
    <lineage>
        <taxon>Bacteria</taxon>
        <taxon>Pseudomonadati</taxon>
        <taxon>Bacteroidota</taxon>
        <taxon>Flavobacteriia</taxon>
        <taxon>Flavobacteriales</taxon>
        <taxon>Weeksellaceae</taxon>
        <taxon>Chryseobacterium group</taxon>
        <taxon>Chryseobacterium</taxon>
    </lineage>
</organism>
<keyword evidence="4" id="KW-1185">Reference proteome</keyword>
<proteinExistence type="predicted"/>
<name>A0ABN7CE17_9FLAO</name>
<feature type="region of interest" description="Disordered" evidence="1">
    <location>
        <begin position="95"/>
        <end position="122"/>
    </location>
</feature>
<protein>
    <recommendedName>
        <fullName evidence="2">eCIS core domain-containing protein</fullName>
    </recommendedName>
</protein>
<dbReference type="InterPro" id="IPR025295">
    <property type="entry name" value="eCIS_core_dom"/>
</dbReference>
<accession>A0ABN7CE17</accession>
<evidence type="ECO:0000313" key="4">
    <source>
        <dbReference type="Proteomes" id="UP001380186"/>
    </source>
</evidence>
<dbReference type="RefSeq" id="WP_338612555.1">
    <property type="nucleotide sequence ID" value="NZ_AP029022.1"/>
</dbReference>
<evidence type="ECO:0000259" key="2">
    <source>
        <dbReference type="Pfam" id="PF13699"/>
    </source>
</evidence>
<gene>
    <name evidence="3" type="ORF">CRDW_20360</name>
</gene>
<dbReference type="SUPFAM" id="SSF53955">
    <property type="entry name" value="Lysozyme-like"/>
    <property type="match status" value="1"/>
</dbReference>
<dbReference type="EMBL" id="AP029022">
    <property type="protein sequence ID" value="BEV04662.1"/>
    <property type="molecule type" value="Genomic_DNA"/>
</dbReference>
<dbReference type="Gene3D" id="1.10.530.10">
    <property type="match status" value="1"/>
</dbReference>
<evidence type="ECO:0000313" key="3">
    <source>
        <dbReference type="EMBL" id="BEV04662.1"/>
    </source>
</evidence>
<sequence>MEAVNLQREQKQTSKKNNSTFFKPAIQKKLSVGSANDSYEVEADKVADKVMKMSEPSPKVTHTGALLQKKCATCEQEEKLRMKPLSESISALIQRSSSENSGVTPDHVENQINSSRGGGSVMDHETKNFMESRFGTDFSNVKIHTGSEAVQMSRELNAQAFAVGNDIYFNEGKYNPTSDSGKHLLAHELTHTVQQSGGVGRKVQRFAHTTAASVDSLEIEQFESVRIPNSWNNLRAKLSQRDRLITQRLSLVASGSAEETLLLNMQSRWGTFRTLLSAPATNSATVRLPVQSIIDNAVADERSDRSALTGQSNRILRAAILEFISSLNTFLNNRETVADERIEYARFDTLFNDPQVGTLLSAISVARFTRADVKALISQETGDLTNTAVHGISSTKSGIRSNRRNGHGFVGLGQHSTSARDEAIDWANANGVTIAATPDPRRTPATSILLTAAYIGRTTDLLFAALPSNKPSGDELKKMVFASYNGGFRRVRDAANSFLSTASSRDYDWNDIKDEPRITGQMRNYVEEIVSRLT</sequence>
<reference evidence="3 4" key="1">
    <citation type="journal article" date="2020" name="Microbes Environ.">
        <title>Synthetic bacterial community of duckweed: a simple and stable system to study plant-microbe interactions.</title>
        <authorList>
            <person name="Ishizawa H."/>
            <person name="Tada M."/>
            <person name="Kuroda M."/>
            <person name="Inoue D."/>
            <person name="Futamata H."/>
            <person name="Ike M."/>
        </authorList>
    </citation>
    <scope>NUCLEOTIDE SEQUENCE [LARGE SCALE GENOMIC DNA]</scope>
    <source>
        <strain evidence="3 4">DW100</strain>
    </source>
</reference>